<name>A0A8J5VV81_ZIZPA</name>
<sequence length="105" mass="11064">MVRTASRSHHGNLSGPGTAGVITGVHVSRQDVVALYDEIDRAVNVIHSREACWCNANGTHCCAELTVPEPGGEAKAATAPAWSLTRTGGLQPLYRPGAWPHAPDL</sequence>
<evidence type="ECO:0000313" key="1">
    <source>
        <dbReference type="EMBL" id="KAG8072376.1"/>
    </source>
</evidence>
<organism evidence="1 2">
    <name type="scientific">Zizania palustris</name>
    <name type="common">Northern wild rice</name>
    <dbReference type="NCBI Taxonomy" id="103762"/>
    <lineage>
        <taxon>Eukaryota</taxon>
        <taxon>Viridiplantae</taxon>
        <taxon>Streptophyta</taxon>
        <taxon>Embryophyta</taxon>
        <taxon>Tracheophyta</taxon>
        <taxon>Spermatophyta</taxon>
        <taxon>Magnoliopsida</taxon>
        <taxon>Liliopsida</taxon>
        <taxon>Poales</taxon>
        <taxon>Poaceae</taxon>
        <taxon>BOP clade</taxon>
        <taxon>Oryzoideae</taxon>
        <taxon>Oryzeae</taxon>
        <taxon>Zizaniinae</taxon>
        <taxon>Zizania</taxon>
    </lineage>
</organism>
<comment type="caution">
    <text evidence="1">The sequence shown here is derived from an EMBL/GenBank/DDBJ whole genome shotgun (WGS) entry which is preliminary data.</text>
</comment>
<dbReference type="EMBL" id="JAAALK010000283">
    <property type="protein sequence ID" value="KAG8072376.1"/>
    <property type="molecule type" value="Genomic_DNA"/>
</dbReference>
<protein>
    <submittedName>
        <fullName evidence="1">Uncharacterized protein</fullName>
    </submittedName>
</protein>
<evidence type="ECO:0000313" key="2">
    <source>
        <dbReference type="Proteomes" id="UP000729402"/>
    </source>
</evidence>
<reference evidence="1" key="2">
    <citation type="submission" date="2021-02" db="EMBL/GenBank/DDBJ databases">
        <authorList>
            <person name="Kimball J.A."/>
            <person name="Haas M.W."/>
            <person name="Macchietto M."/>
            <person name="Kono T."/>
            <person name="Duquette J."/>
            <person name="Shao M."/>
        </authorList>
    </citation>
    <scope>NUCLEOTIDE SEQUENCE</scope>
    <source>
        <tissue evidence="1">Fresh leaf tissue</tissue>
    </source>
</reference>
<dbReference type="Proteomes" id="UP000729402">
    <property type="component" value="Unassembled WGS sequence"/>
</dbReference>
<dbReference type="AlphaFoldDB" id="A0A8J5VV81"/>
<reference evidence="1" key="1">
    <citation type="journal article" date="2021" name="bioRxiv">
        <title>Whole Genome Assembly and Annotation of Northern Wild Rice, Zizania palustris L., Supports a Whole Genome Duplication in the Zizania Genus.</title>
        <authorList>
            <person name="Haas M."/>
            <person name="Kono T."/>
            <person name="Macchietto M."/>
            <person name="Millas R."/>
            <person name="McGilp L."/>
            <person name="Shao M."/>
            <person name="Duquette J."/>
            <person name="Hirsch C.N."/>
            <person name="Kimball J."/>
        </authorList>
    </citation>
    <scope>NUCLEOTIDE SEQUENCE</scope>
    <source>
        <tissue evidence="1">Fresh leaf tissue</tissue>
    </source>
</reference>
<proteinExistence type="predicted"/>
<gene>
    <name evidence="1" type="ORF">GUJ93_ZPchr0006g44194</name>
</gene>
<accession>A0A8J5VV81</accession>
<keyword evidence="2" id="KW-1185">Reference proteome</keyword>